<evidence type="ECO:0000256" key="1">
    <source>
        <dbReference type="SAM" id="MobiDB-lite"/>
    </source>
</evidence>
<dbReference type="EMBL" id="JAQNDN010000028">
    <property type="protein sequence ID" value="MDC0675825.1"/>
    <property type="molecule type" value="Genomic_DNA"/>
</dbReference>
<keyword evidence="3" id="KW-1185">Reference proteome</keyword>
<reference evidence="2 3" key="1">
    <citation type="submission" date="2022-11" db="EMBL/GenBank/DDBJ databases">
        <title>Minimal conservation of predation-associated metabolite biosynthetic gene clusters underscores biosynthetic potential of Myxococcota including descriptions for ten novel species: Archangium lansinium sp. nov., Myxococcus landrumus sp. nov., Nannocystis bai.</title>
        <authorList>
            <person name="Ahearne A."/>
            <person name="Stevens C."/>
            <person name="Dowd S."/>
        </authorList>
    </citation>
    <scope>NUCLEOTIDE SEQUENCE [LARGE SCALE GENOMIC DNA]</scope>
    <source>
        <strain evidence="2 3">NCELM</strain>
    </source>
</reference>
<feature type="region of interest" description="Disordered" evidence="1">
    <location>
        <begin position="1"/>
        <end position="80"/>
    </location>
</feature>
<gene>
    <name evidence="2" type="ORF">POL58_49305</name>
</gene>
<evidence type="ECO:0000313" key="2">
    <source>
        <dbReference type="EMBL" id="MDC0675825.1"/>
    </source>
</evidence>
<dbReference type="RefSeq" id="WP_272011416.1">
    <property type="nucleotide sequence ID" value="NZ_JAQNDN010000028.1"/>
</dbReference>
<accession>A0ABT5BNT0</accession>
<sequence>MPVVESSEDGAESIGRSGLQVHGIEPNGSEPKGMQPNGIEPNGLQFNGLQFNGPGSAIEPNGSGARTQEDGESRAAAGTGTRLRALRINGVRLEAGPAGLRIDAIVVNGLKLEASGGLVIEEVEVAAPKPMTTTSIVAPAPDFGAVSVSSIELPDGRRFDS</sequence>
<proteinExistence type="predicted"/>
<comment type="caution">
    <text evidence="2">The sequence shown here is derived from an EMBL/GenBank/DDBJ whole genome shotgun (WGS) entry which is preliminary data.</text>
</comment>
<organism evidence="2 3">
    <name type="scientific">Nannocystis radixulma</name>
    <dbReference type="NCBI Taxonomy" id="2995305"/>
    <lineage>
        <taxon>Bacteria</taxon>
        <taxon>Pseudomonadati</taxon>
        <taxon>Myxococcota</taxon>
        <taxon>Polyangia</taxon>
        <taxon>Nannocystales</taxon>
        <taxon>Nannocystaceae</taxon>
        <taxon>Nannocystis</taxon>
    </lineage>
</organism>
<protein>
    <submittedName>
        <fullName evidence="2">Uncharacterized protein</fullName>
    </submittedName>
</protein>
<feature type="compositionally biased region" description="Acidic residues" evidence="1">
    <location>
        <begin position="1"/>
        <end position="11"/>
    </location>
</feature>
<dbReference type="Proteomes" id="UP001217838">
    <property type="component" value="Unassembled WGS sequence"/>
</dbReference>
<name>A0ABT5BNT0_9BACT</name>
<evidence type="ECO:0000313" key="3">
    <source>
        <dbReference type="Proteomes" id="UP001217838"/>
    </source>
</evidence>